<dbReference type="EMBL" id="JAAXLJ010000011">
    <property type="protein sequence ID" value="NLR18759.1"/>
    <property type="molecule type" value="Genomic_DNA"/>
</dbReference>
<sequence length="51" mass="5696">MQKMLSNIIFCLGILLLGFGLNYTLTTKAIGGLLILVAILLDPKVWRHIKQ</sequence>
<gene>
    <name evidence="2" type="ORF">HC026_07445</name>
</gene>
<dbReference type="Proteomes" id="UP000763447">
    <property type="component" value="Unassembled WGS sequence"/>
</dbReference>
<feature type="transmembrane region" description="Helical" evidence="1">
    <location>
        <begin position="30"/>
        <end position="46"/>
    </location>
</feature>
<keyword evidence="1" id="KW-0812">Transmembrane</keyword>
<protein>
    <submittedName>
        <fullName evidence="2">Uncharacterized protein</fullName>
    </submittedName>
</protein>
<accession>A0ABX1L011</accession>
<keyword evidence="3" id="KW-1185">Reference proteome</keyword>
<reference evidence="2 3" key="1">
    <citation type="submission" date="2020-04" db="EMBL/GenBank/DDBJ databases">
        <title>A novel species of genus Lactobacillus that was isolated from fermented food Zha-chili.</title>
        <authorList>
            <person name="Zhang Z."/>
        </authorList>
    </citation>
    <scope>NUCLEOTIDE SEQUENCE [LARGE SCALE GENOMIC DNA]</scope>
    <source>
        <strain evidence="3">HBUAS51383</strain>
    </source>
</reference>
<keyword evidence="1" id="KW-1133">Transmembrane helix</keyword>
<organism evidence="2 3">
    <name type="scientific">Secundilactobacillus angelensis</name>
    <dbReference type="NCBI Taxonomy" id="2722706"/>
    <lineage>
        <taxon>Bacteria</taxon>
        <taxon>Bacillati</taxon>
        <taxon>Bacillota</taxon>
        <taxon>Bacilli</taxon>
        <taxon>Lactobacillales</taxon>
        <taxon>Lactobacillaceae</taxon>
        <taxon>Secundilactobacillus</taxon>
    </lineage>
</organism>
<evidence type="ECO:0000256" key="1">
    <source>
        <dbReference type="SAM" id="Phobius"/>
    </source>
</evidence>
<comment type="caution">
    <text evidence="2">The sequence shown here is derived from an EMBL/GenBank/DDBJ whole genome shotgun (WGS) entry which is preliminary data.</text>
</comment>
<name>A0ABX1L011_9LACO</name>
<keyword evidence="1" id="KW-0472">Membrane</keyword>
<evidence type="ECO:0000313" key="2">
    <source>
        <dbReference type="EMBL" id="NLR18759.1"/>
    </source>
</evidence>
<proteinExistence type="predicted"/>
<evidence type="ECO:0000313" key="3">
    <source>
        <dbReference type="Proteomes" id="UP000763447"/>
    </source>
</evidence>
<dbReference type="RefSeq" id="WP_168925363.1">
    <property type="nucleotide sequence ID" value="NZ_JAAXLJ010000011.1"/>
</dbReference>